<comment type="caution">
    <text evidence="2">The sequence shown here is derived from an EMBL/GenBank/DDBJ whole genome shotgun (WGS) entry which is preliminary data.</text>
</comment>
<name>A0A8J3MCN6_9RHOB</name>
<dbReference type="InterPro" id="IPR014982">
    <property type="entry name" value="GSCFA"/>
</dbReference>
<dbReference type="EMBL" id="BNAP01000001">
    <property type="protein sequence ID" value="GHG78826.1"/>
    <property type="molecule type" value="Genomic_DNA"/>
</dbReference>
<evidence type="ECO:0000313" key="3">
    <source>
        <dbReference type="Proteomes" id="UP000611500"/>
    </source>
</evidence>
<dbReference type="Pfam" id="PF08885">
    <property type="entry name" value="GSCFA"/>
    <property type="match status" value="1"/>
</dbReference>
<dbReference type="AlphaFoldDB" id="A0A8J3MCN6"/>
<dbReference type="Proteomes" id="UP000611500">
    <property type="component" value="Unassembled WGS sequence"/>
</dbReference>
<protein>
    <recommendedName>
        <fullName evidence="1">GSCFA domain-containing protein</fullName>
    </recommendedName>
</protein>
<organism evidence="2 3">
    <name type="scientific">Pseudodonghicola xiamenensis</name>
    <dbReference type="NCBI Taxonomy" id="337702"/>
    <lineage>
        <taxon>Bacteria</taxon>
        <taxon>Pseudomonadati</taxon>
        <taxon>Pseudomonadota</taxon>
        <taxon>Alphaproteobacteria</taxon>
        <taxon>Rhodobacterales</taxon>
        <taxon>Paracoccaceae</taxon>
        <taxon>Pseudodonghicola</taxon>
    </lineage>
</organism>
<accession>A0A8J3MCN6</accession>
<reference evidence="2" key="1">
    <citation type="journal article" date="2014" name="Int. J. Syst. Evol. Microbiol.">
        <title>Complete genome sequence of Corynebacterium casei LMG S-19264T (=DSM 44701T), isolated from a smear-ripened cheese.</title>
        <authorList>
            <consortium name="US DOE Joint Genome Institute (JGI-PGF)"/>
            <person name="Walter F."/>
            <person name="Albersmeier A."/>
            <person name="Kalinowski J."/>
            <person name="Ruckert C."/>
        </authorList>
    </citation>
    <scope>NUCLEOTIDE SEQUENCE</scope>
    <source>
        <strain evidence="2">CGMCC 1.7081</strain>
    </source>
</reference>
<reference evidence="2" key="2">
    <citation type="submission" date="2020-09" db="EMBL/GenBank/DDBJ databases">
        <authorList>
            <person name="Sun Q."/>
            <person name="Zhou Y."/>
        </authorList>
    </citation>
    <scope>NUCLEOTIDE SEQUENCE</scope>
    <source>
        <strain evidence="2">CGMCC 1.7081</strain>
    </source>
</reference>
<evidence type="ECO:0000259" key="1">
    <source>
        <dbReference type="Pfam" id="PF08885"/>
    </source>
</evidence>
<sequence>MQGRGYTWLDSEPAPVCMSKKVRKSYNYEVFSFRTGNIYTPALLRQWVFWALGLEAPSSEVMETDGRFFDPYRPAIEPGGYACAEEVLLARETTLACIRAALIEMDLFVFTLGLTEGWINTTDGTVYPVCPGTIAGQFDADLHAFRNFSYDETLQAMQQAFEAIKEVNPNVKFLLTVSPVPLTATASGDHVLVSTTYSKSVLRAVAGALSSMREDTDYFPSYEVISGAPYRAMFFDPNLRTVTPKGVEHVMSHFFAGVGMQQETPVDPIRKGAPKKVETVGDDLVCEEAVMEAWNAN</sequence>
<keyword evidence="3" id="KW-1185">Reference proteome</keyword>
<proteinExistence type="predicted"/>
<gene>
    <name evidence="2" type="ORF">GCM10010961_00160</name>
</gene>
<feature type="domain" description="GSCFA" evidence="1">
    <location>
        <begin position="25"/>
        <end position="254"/>
    </location>
</feature>
<evidence type="ECO:0000313" key="2">
    <source>
        <dbReference type="EMBL" id="GHG78826.1"/>
    </source>
</evidence>